<evidence type="ECO:0000256" key="4">
    <source>
        <dbReference type="ARBA" id="ARBA00011245"/>
    </source>
</evidence>
<proteinExistence type="inferred from homology"/>
<dbReference type="OrthoDB" id="9779408at2"/>
<dbReference type="GO" id="GO:0033499">
    <property type="term" value="P:galactose catabolic process via UDP-galactose, Leloir pathway"/>
    <property type="evidence" value="ECO:0007669"/>
    <property type="project" value="TreeGrafter"/>
</dbReference>
<dbReference type="EC" id="5.1.3.3" evidence="9"/>
<dbReference type="STRING" id="1385369.N825_04275"/>
<name>W9H110_9PROT</name>
<keyword evidence="7 9" id="KW-0413">Isomerase</keyword>
<keyword evidence="14" id="KW-1185">Reference proteome</keyword>
<dbReference type="CDD" id="cd09019">
    <property type="entry name" value="galactose_mutarotase_like"/>
    <property type="match status" value="1"/>
</dbReference>
<evidence type="ECO:0000256" key="6">
    <source>
        <dbReference type="ARBA" id="ARBA00022553"/>
    </source>
</evidence>
<comment type="caution">
    <text evidence="13">The sequence shown here is derived from an EMBL/GenBank/DDBJ whole genome shotgun (WGS) entry which is preliminary data.</text>
</comment>
<evidence type="ECO:0000256" key="10">
    <source>
        <dbReference type="PIRSR" id="PIRSR005096-1"/>
    </source>
</evidence>
<dbReference type="InterPro" id="IPR014718">
    <property type="entry name" value="GH-type_carb-bd"/>
</dbReference>
<dbReference type="Proteomes" id="UP000019486">
    <property type="component" value="Unassembled WGS sequence"/>
</dbReference>
<evidence type="ECO:0000256" key="7">
    <source>
        <dbReference type="ARBA" id="ARBA00023235"/>
    </source>
</evidence>
<keyword evidence="8 9" id="KW-0119">Carbohydrate metabolism</keyword>
<dbReference type="InterPro" id="IPR011013">
    <property type="entry name" value="Gal_mutarotase_sf_dom"/>
</dbReference>
<feature type="active site" description="Proton acceptor" evidence="10">
    <location>
        <position position="311"/>
    </location>
</feature>
<keyword evidence="6" id="KW-0597">Phosphoprotein</keyword>
<dbReference type="GO" id="GO:0005737">
    <property type="term" value="C:cytoplasm"/>
    <property type="evidence" value="ECO:0007669"/>
    <property type="project" value="UniProtKB-SubCell"/>
</dbReference>
<dbReference type="AlphaFoldDB" id="W9H110"/>
<evidence type="ECO:0000256" key="2">
    <source>
        <dbReference type="ARBA" id="ARBA00005028"/>
    </source>
</evidence>
<gene>
    <name evidence="13" type="ORF">N825_04275</name>
</gene>
<evidence type="ECO:0000256" key="9">
    <source>
        <dbReference type="PIRNR" id="PIRNR005096"/>
    </source>
</evidence>
<dbReference type="PATRIC" id="fig|1385369.3.peg.3080"/>
<dbReference type="PANTHER" id="PTHR10091">
    <property type="entry name" value="ALDOSE-1-EPIMERASE"/>
    <property type="match status" value="1"/>
</dbReference>
<keyword evidence="5" id="KW-0963">Cytoplasm</keyword>
<accession>W9H110</accession>
<dbReference type="FunFam" id="2.70.98.10:FF:000003">
    <property type="entry name" value="Aldose 1-epimerase"/>
    <property type="match status" value="1"/>
</dbReference>
<sequence length="344" mass="36578">MVSHSKRPFGDGVDLHTLANDNGMVVEILSLGCVIKALHVPDAAGRVANVVLGFDRVEDYLAPGRYFGAVVGRYANRIAQGRFSLDGRDFTLATNNGANALHGGPGGFNSRIWRADQTGDGAVTLSHHSPDGEEGYPGALDVAVTYTLSDDNALTIHYHAVTDRPTVVNLTGHSFFNLAGAGTGTIEGHELFLNASRYTPVDGTSIPTGALDPVAGTPFDFTQPALVGSRLRDGHPQLAITRGYDHNYVLDKPSPGELTLAARLRDPVSGRVLEVLTTEPGIQFYSGNYLDGTLIGAAGKLYRQGDGLCLETQHFPDSPNQPGFPSTRLDPGGAFESTTVYRFA</sequence>
<dbReference type="PANTHER" id="PTHR10091:SF0">
    <property type="entry name" value="GALACTOSE MUTAROTASE"/>
    <property type="match status" value="1"/>
</dbReference>
<organism evidence="13 14">
    <name type="scientific">Skermanella stibiiresistens SB22</name>
    <dbReference type="NCBI Taxonomy" id="1385369"/>
    <lineage>
        <taxon>Bacteria</taxon>
        <taxon>Pseudomonadati</taxon>
        <taxon>Pseudomonadota</taxon>
        <taxon>Alphaproteobacteria</taxon>
        <taxon>Rhodospirillales</taxon>
        <taxon>Azospirillaceae</taxon>
        <taxon>Skermanella</taxon>
    </lineage>
</organism>
<evidence type="ECO:0000256" key="12">
    <source>
        <dbReference type="PIRSR" id="PIRSR005096-3"/>
    </source>
</evidence>
<feature type="binding site" evidence="12">
    <location>
        <begin position="76"/>
        <end position="77"/>
    </location>
    <ligand>
        <name>beta-D-galactose</name>
        <dbReference type="ChEBI" id="CHEBI:27667"/>
    </ligand>
</feature>
<dbReference type="InterPro" id="IPR008183">
    <property type="entry name" value="Aldose_1/G6P_1-epimerase"/>
</dbReference>
<dbReference type="UniPathway" id="UPA00242"/>
<comment type="similarity">
    <text evidence="3 9">Belongs to the aldose epimerase family.</text>
</comment>
<dbReference type="GO" id="GO:0004034">
    <property type="term" value="F:aldose 1-epimerase activity"/>
    <property type="evidence" value="ECO:0007669"/>
    <property type="project" value="UniProtKB-EC"/>
</dbReference>
<dbReference type="RefSeq" id="WP_037453314.1">
    <property type="nucleotide sequence ID" value="NZ_AVFL01000010.1"/>
</dbReference>
<protein>
    <recommendedName>
        <fullName evidence="9">Aldose 1-epimerase</fullName>
        <ecNumber evidence="9">5.1.3.3</ecNumber>
    </recommendedName>
</protein>
<dbReference type="NCBIfam" id="NF008277">
    <property type="entry name" value="PRK11055.1"/>
    <property type="match status" value="1"/>
</dbReference>
<dbReference type="Pfam" id="PF01263">
    <property type="entry name" value="Aldose_epim"/>
    <property type="match status" value="1"/>
</dbReference>
<evidence type="ECO:0000313" key="14">
    <source>
        <dbReference type="Proteomes" id="UP000019486"/>
    </source>
</evidence>
<evidence type="ECO:0000256" key="8">
    <source>
        <dbReference type="ARBA" id="ARBA00023277"/>
    </source>
</evidence>
<evidence type="ECO:0000256" key="3">
    <source>
        <dbReference type="ARBA" id="ARBA00006206"/>
    </source>
</evidence>
<dbReference type="GO" id="GO:0030246">
    <property type="term" value="F:carbohydrate binding"/>
    <property type="evidence" value="ECO:0007669"/>
    <property type="project" value="InterPro"/>
</dbReference>
<comment type="subcellular location">
    <subcellularLocation>
        <location evidence="1">Cytoplasm</location>
    </subcellularLocation>
</comment>
<comment type="pathway">
    <text evidence="2 9">Carbohydrate metabolism; hexose metabolism.</text>
</comment>
<evidence type="ECO:0000256" key="1">
    <source>
        <dbReference type="ARBA" id="ARBA00004496"/>
    </source>
</evidence>
<dbReference type="PIRSF" id="PIRSF005096">
    <property type="entry name" value="GALM"/>
    <property type="match status" value="1"/>
</dbReference>
<reference evidence="13 14" key="1">
    <citation type="submission" date="2013-08" db="EMBL/GenBank/DDBJ databases">
        <title>The genome sequence of Skermanella stibiiresistens.</title>
        <authorList>
            <person name="Zhu W."/>
            <person name="Wang G."/>
        </authorList>
    </citation>
    <scope>NUCLEOTIDE SEQUENCE [LARGE SCALE GENOMIC DNA]</scope>
    <source>
        <strain evidence="13 14">SB22</strain>
    </source>
</reference>
<dbReference type="SUPFAM" id="SSF74650">
    <property type="entry name" value="Galactose mutarotase-like"/>
    <property type="match status" value="1"/>
</dbReference>
<evidence type="ECO:0000313" key="13">
    <source>
        <dbReference type="EMBL" id="EWY39739.1"/>
    </source>
</evidence>
<feature type="binding site" evidence="11">
    <location>
        <position position="245"/>
    </location>
    <ligand>
        <name>beta-D-galactose</name>
        <dbReference type="ChEBI" id="CHEBI:27667"/>
    </ligand>
</feature>
<comment type="subunit">
    <text evidence="4">Monomer.</text>
</comment>
<dbReference type="GO" id="GO:0006006">
    <property type="term" value="P:glucose metabolic process"/>
    <property type="evidence" value="ECO:0007669"/>
    <property type="project" value="TreeGrafter"/>
</dbReference>
<evidence type="ECO:0000256" key="5">
    <source>
        <dbReference type="ARBA" id="ARBA00022490"/>
    </source>
</evidence>
<feature type="active site" description="Proton donor" evidence="10">
    <location>
        <position position="173"/>
    </location>
</feature>
<evidence type="ECO:0000256" key="11">
    <source>
        <dbReference type="PIRSR" id="PIRSR005096-2"/>
    </source>
</evidence>
<dbReference type="InterPro" id="IPR047215">
    <property type="entry name" value="Galactose_mutarotase-like"/>
</dbReference>
<dbReference type="Gene3D" id="2.70.98.10">
    <property type="match status" value="1"/>
</dbReference>
<comment type="catalytic activity">
    <reaction evidence="9">
        <text>alpha-D-glucose = beta-D-glucose</text>
        <dbReference type="Rhea" id="RHEA:10264"/>
        <dbReference type="ChEBI" id="CHEBI:15903"/>
        <dbReference type="ChEBI" id="CHEBI:17925"/>
        <dbReference type="EC" id="5.1.3.3"/>
    </reaction>
</comment>
<dbReference type="EMBL" id="AVFL01000010">
    <property type="protein sequence ID" value="EWY39739.1"/>
    <property type="molecule type" value="Genomic_DNA"/>
</dbReference>
<dbReference type="InterPro" id="IPR015443">
    <property type="entry name" value="Aldose_1-epimerase"/>
</dbReference>